<dbReference type="Proteomes" id="UP000265520">
    <property type="component" value="Unassembled WGS sequence"/>
</dbReference>
<accession>A0A392RDX7</accession>
<protein>
    <submittedName>
        <fullName evidence="1">Sulfate transporter</fullName>
    </submittedName>
</protein>
<sequence length="93" mass="10516">MRNYRTSLEDVQWARNGMVATIINGEVVPVVHNRITDAGFNDLDIIPMGADKVLVQSLSGSDVASVMESAREFFSLLFSNWVRWDNDVVPFQR</sequence>
<keyword evidence="2" id="KW-1185">Reference proteome</keyword>
<feature type="non-terminal residue" evidence="1">
    <location>
        <position position="93"/>
    </location>
</feature>
<proteinExistence type="predicted"/>
<name>A0A392RDX7_9FABA</name>
<reference evidence="1 2" key="1">
    <citation type="journal article" date="2018" name="Front. Plant Sci.">
        <title>Red Clover (Trifolium pratense) and Zigzag Clover (T. medium) - A Picture of Genomic Similarities and Differences.</title>
        <authorList>
            <person name="Dluhosova J."/>
            <person name="Istvanek J."/>
            <person name="Nedelnik J."/>
            <person name="Repkova J."/>
        </authorList>
    </citation>
    <scope>NUCLEOTIDE SEQUENCE [LARGE SCALE GENOMIC DNA]</scope>
    <source>
        <strain evidence="2">cv. 10/8</strain>
        <tissue evidence="1">Leaf</tissue>
    </source>
</reference>
<comment type="caution">
    <text evidence="1">The sequence shown here is derived from an EMBL/GenBank/DDBJ whole genome shotgun (WGS) entry which is preliminary data.</text>
</comment>
<dbReference type="EMBL" id="LXQA010209065">
    <property type="protein sequence ID" value="MCI33980.1"/>
    <property type="molecule type" value="Genomic_DNA"/>
</dbReference>
<evidence type="ECO:0000313" key="1">
    <source>
        <dbReference type="EMBL" id="MCI33980.1"/>
    </source>
</evidence>
<evidence type="ECO:0000313" key="2">
    <source>
        <dbReference type="Proteomes" id="UP000265520"/>
    </source>
</evidence>
<organism evidence="1 2">
    <name type="scientific">Trifolium medium</name>
    <dbReference type="NCBI Taxonomy" id="97028"/>
    <lineage>
        <taxon>Eukaryota</taxon>
        <taxon>Viridiplantae</taxon>
        <taxon>Streptophyta</taxon>
        <taxon>Embryophyta</taxon>
        <taxon>Tracheophyta</taxon>
        <taxon>Spermatophyta</taxon>
        <taxon>Magnoliopsida</taxon>
        <taxon>eudicotyledons</taxon>
        <taxon>Gunneridae</taxon>
        <taxon>Pentapetalae</taxon>
        <taxon>rosids</taxon>
        <taxon>fabids</taxon>
        <taxon>Fabales</taxon>
        <taxon>Fabaceae</taxon>
        <taxon>Papilionoideae</taxon>
        <taxon>50 kb inversion clade</taxon>
        <taxon>NPAAA clade</taxon>
        <taxon>Hologalegina</taxon>
        <taxon>IRL clade</taxon>
        <taxon>Trifolieae</taxon>
        <taxon>Trifolium</taxon>
    </lineage>
</organism>
<dbReference type="AlphaFoldDB" id="A0A392RDX7"/>